<feature type="transmembrane region" description="Helical" evidence="2">
    <location>
        <begin position="882"/>
        <end position="903"/>
    </location>
</feature>
<evidence type="ECO:0008006" key="5">
    <source>
        <dbReference type="Google" id="ProtNLM"/>
    </source>
</evidence>
<feature type="compositionally biased region" description="Basic and acidic residues" evidence="1">
    <location>
        <begin position="83"/>
        <end position="101"/>
    </location>
</feature>
<feature type="region of interest" description="Disordered" evidence="1">
    <location>
        <begin position="1"/>
        <end position="155"/>
    </location>
</feature>
<feature type="compositionally biased region" description="Basic and acidic residues" evidence="1">
    <location>
        <begin position="683"/>
        <end position="693"/>
    </location>
</feature>
<feature type="compositionally biased region" description="Polar residues" evidence="1">
    <location>
        <begin position="761"/>
        <end position="784"/>
    </location>
</feature>
<feature type="transmembrane region" description="Helical" evidence="2">
    <location>
        <begin position="955"/>
        <end position="975"/>
    </location>
</feature>
<feature type="region of interest" description="Disordered" evidence="1">
    <location>
        <begin position="543"/>
        <end position="734"/>
    </location>
</feature>
<feature type="compositionally biased region" description="Basic and acidic residues" evidence="1">
    <location>
        <begin position="802"/>
        <end position="812"/>
    </location>
</feature>
<dbReference type="AlphaFoldDB" id="A0AAN6NGH7"/>
<feature type="compositionally biased region" description="Polar residues" evidence="1">
    <location>
        <begin position="218"/>
        <end position="251"/>
    </location>
</feature>
<keyword evidence="2" id="KW-1133">Transmembrane helix</keyword>
<feature type="compositionally biased region" description="Polar residues" evidence="1">
    <location>
        <begin position="436"/>
        <end position="446"/>
    </location>
</feature>
<evidence type="ECO:0000313" key="4">
    <source>
        <dbReference type="Proteomes" id="UP001303473"/>
    </source>
</evidence>
<evidence type="ECO:0000256" key="1">
    <source>
        <dbReference type="SAM" id="MobiDB-lite"/>
    </source>
</evidence>
<feature type="compositionally biased region" description="Low complexity" evidence="1">
    <location>
        <begin position="702"/>
        <end position="734"/>
    </location>
</feature>
<reference evidence="4" key="1">
    <citation type="journal article" date="2023" name="Mol. Phylogenet. Evol.">
        <title>Genome-scale phylogeny and comparative genomics of the fungal order Sordariales.</title>
        <authorList>
            <person name="Hensen N."/>
            <person name="Bonometti L."/>
            <person name="Westerberg I."/>
            <person name="Brannstrom I.O."/>
            <person name="Guillou S."/>
            <person name="Cros-Aarteil S."/>
            <person name="Calhoun S."/>
            <person name="Haridas S."/>
            <person name="Kuo A."/>
            <person name="Mondo S."/>
            <person name="Pangilinan J."/>
            <person name="Riley R."/>
            <person name="LaButti K."/>
            <person name="Andreopoulos B."/>
            <person name="Lipzen A."/>
            <person name="Chen C."/>
            <person name="Yan M."/>
            <person name="Daum C."/>
            <person name="Ng V."/>
            <person name="Clum A."/>
            <person name="Steindorff A."/>
            <person name="Ohm R.A."/>
            <person name="Martin F."/>
            <person name="Silar P."/>
            <person name="Natvig D.O."/>
            <person name="Lalanne C."/>
            <person name="Gautier V."/>
            <person name="Ament-Velasquez S.L."/>
            <person name="Kruys A."/>
            <person name="Hutchinson M.I."/>
            <person name="Powell A.J."/>
            <person name="Barry K."/>
            <person name="Miller A.N."/>
            <person name="Grigoriev I.V."/>
            <person name="Debuchy R."/>
            <person name="Gladieux P."/>
            <person name="Hiltunen Thoren M."/>
            <person name="Johannesson H."/>
        </authorList>
    </citation>
    <scope>NUCLEOTIDE SEQUENCE [LARGE SCALE GENOMIC DNA]</scope>
    <source>
        <strain evidence="4">CBS 340.73</strain>
    </source>
</reference>
<keyword evidence="2" id="KW-0472">Membrane</keyword>
<comment type="caution">
    <text evidence="3">The sequence shown here is derived from an EMBL/GenBank/DDBJ whole genome shotgun (WGS) entry which is preliminary data.</text>
</comment>
<gene>
    <name evidence="3" type="ORF">QBC46DRAFT_158781</name>
</gene>
<evidence type="ECO:0000313" key="3">
    <source>
        <dbReference type="EMBL" id="KAK3944714.1"/>
    </source>
</evidence>
<feature type="compositionally biased region" description="Polar residues" evidence="1">
    <location>
        <begin position="587"/>
        <end position="597"/>
    </location>
</feature>
<evidence type="ECO:0000256" key="2">
    <source>
        <dbReference type="SAM" id="Phobius"/>
    </source>
</evidence>
<feature type="compositionally biased region" description="Polar residues" evidence="1">
    <location>
        <begin position="543"/>
        <end position="568"/>
    </location>
</feature>
<feature type="compositionally biased region" description="Polar residues" evidence="1">
    <location>
        <begin position="284"/>
        <end position="293"/>
    </location>
</feature>
<feature type="region of interest" description="Disordered" evidence="1">
    <location>
        <begin position="170"/>
        <end position="203"/>
    </location>
</feature>
<accession>A0AAN6NGH7</accession>
<feature type="compositionally biased region" description="Low complexity" evidence="1">
    <location>
        <begin position="632"/>
        <end position="661"/>
    </location>
</feature>
<feature type="region of interest" description="Disordered" evidence="1">
    <location>
        <begin position="320"/>
        <end position="344"/>
    </location>
</feature>
<proteinExistence type="predicted"/>
<feature type="compositionally biased region" description="Low complexity" evidence="1">
    <location>
        <begin position="47"/>
        <end position="62"/>
    </location>
</feature>
<name>A0AAN6NGH7_9PEZI</name>
<feature type="compositionally biased region" description="Polar residues" evidence="1">
    <location>
        <begin position="264"/>
        <end position="276"/>
    </location>
</feature>
<sequence>MSAPSNRHGPTTTSTPLHQRTQSQNNTLAIRIVPYTPPRLDPEESRAASQASSHAYASRHSSGIYGDPKRSSSNAGEVGQSSRHWEGREGKEGKERIEGHASRPGPALSSPSDLSLRLVKTRDEGVSGSRLGSDANPSGAEHGRPTAPALRSPSEVSTNIAANYASTLQQGHVHHGESPTLPSGSTAFGASRTGAVSPRPLSRRRNFIALHSDNKTFSLVQPRGRQQSDVSNSLTSPPLSYSSRASGSHGQPSIDAWSDDRPSYGTSTTIPDNSFSEGAPFTPSPASSTTQLIEDPITSSPWNYRMVGGLRKVPQTPDLKQKKTVRETTSLPPPISVSETPLSPLPEFDVYREDDDNSDDHFSRTVVPKASFASAASAQTVSTTSENTNYKVYGHSSPAYPVYESSDSLGLPPSSSHSNYELLGESSLIAPPFSSSPPGTSDSNDNYVLHGDPSPSPSSLAPLPRKPRPTYSQESLRVPPLRPVKKQSYEKFGYYKQRSRENLRARAGSLQSLKSISSVISSGQAAAQAFLAAPVLINFGPTSSTQQQQFPWSTPQAQEASTGPSSSTPKHRIQRKPVPMIPAHPHQWSSQLSTVMSESEVGSERIPSRSVSPPSTGGNGNNHRRRSSTGWASSSHSRQLQSLQSISSSLAAQLEEAASGSDSIERPQRTYSSRGAGPSQIRLVRDQDEHGDGLTDLQQQPSRSGLSAFFASSSSSDRGLHSSASSRANSLRANSLRSSIPTWAKVYYGSGERRFLGGAPSVSTPSEAGSRPPSSVFQGGSESPNLDHFPLNIHSPRKRAKEVRPHPSERPFSDSASLDIMPAGPSHQDHYSAFRSLKRKTSSIWSPHLRLDRRASRYSVWDPPSVSWSADSGILGKRNAQVVLFIVGFIIPFAWMIAALLPLPPNPKLQMMERGADNSESQFGRTRQTDLRYEPRLVDETRYESARWWRNLNRIMSFVGLLIIGAVVALVVVGVKEGWMVRSS</sequence>
<feature type="compositionally biased region" description="Polar residues" evidence="1">
    <location>
        <begin position="1"/>
        <end position="28"/>
    </location>
</feature>
<protein>
    <recommendedName>
        <fullName evidence="5">Serine-rich protein</fullName>
    </recommendedName>
</protein>
<feature type="region of interest" description="Disordered" evidence="1">
    <location>
        <begin position="218"/>
        <end position="293"/>
    </location>
</feature>
<feature type="region of interest" description="Disordered" evidence="1">
    <location>
        <begin position="429"/>
        <end position="483"/>
    </location>
</feature>
<dbReference type="Proteomes" id="UP001303473">
    <property type="component" value="Unassembled WGS sequence"/>
</dbReference>
<feature type="region of interest" description="Disordered" evidence="1">
    <location>
        <begin position="758"/>
        <end position="818"/>
    </location>
</feature>
<keyword evidence="4" id="KW-1185">Reference proteome</keyword>
<dbReference type="EMBL" id="MU853758">
    <property type="protein sequence ID" value="KAK3944714.1"/>
    <property type="molecule type" value="Genomic_DNA"/>
</dbReference>
<feature type="compositionally biased region" description="Polar residues" evidence="1">
    <location>
        <begin position="71"/>
        <end position="82"/>
    </location>
</feature>
<organism evidence="3 4">
    <name type="scientific">Diplogelasinospora grovesii</name>
    <dbReference type="NCBI Taxonomy" id="303347"/>
    <lineage>
        <taxon>Eukaryota</taxon>
        <taxon>Fungi</taxon>
        <taxon>Dikarya</taxon>
        <taxon>Ascomycota</taxon>
        <taxon>Pezizomycotina</taxon>
        <taxon>Sordariomycetes</taxon>
        <taxon>Sordariomycetidae</taxon>
        <taxon>Sordariales</taxon>
        <taxon>Diplogelasinosporaceae</taxon>
        <taxon>Diplogelasinospora</taxon>
    </lineage>
</organism>
<keyword evidence="2" id="KW-0812">Transmembrane</keyword>